<evidence type="ECO:0000313" key="2">
    <source>
        <dbReference type="EMBL" id="GIX78963.1"/>
    </source>
</evidence>
<keyword evidence="3" id="KW-1185">Reference proteome</keyword>
<proteinExistence type="predicted"/>
<protein>
    <submittedName>
        <fullName evidence="2">Uncharacterized protein</fullName>
    </submittedName>
</protein>
<feature type="region of interest" description="Disordered" evidence="1">
    <location>
        <begin position="133"/>
        <end position="154"/>
    </location>
</feature>
<evidence type="ECO:0000313" key="3">
    <source>
        <dbReference type="Proteomes" id="UP001054837"/>
    </source>
</evidence>
<dbReference type="EMBL" id="BPLQ01001140">
    <property type="protein sequence ID" value="GIX78963.1"/>
    <property type="molecule type" value="Genomic_DNA"/>
</dbReference>
<comment type="caution">
    <text evidence="2">The sequence shown here is derived from an EMBL/GenBank/DDBJ whole genome shotgun (WGS) entry which is preliminary data.</text>
</comment>
<evidence type="ECO:0000256" key="1">
    <source>
        <dbReference type="SAM" id="MobiDB-lite"/>
    </source>
</evidence>
<accession>A0AAV4N4N0</accession>
<dbReference type="Proteomes" id="UP001054837">
    <property type="component" value="Unassembled WGS sequence"/>
</dbReference>
<dbReference type="AlphaFoldDB" id="A0AAV4N4N0"/>
<gene>
    <name evidence="2" type="ORF">CDAR_286161</name>
</gene>
<sequence>MRALELVDKHLNVAAFQIGCLCSVRAPLHQGLLITSKGSPIGQRCPVSGRRCNLIIEDSSTRHAEESLRWSTDFSNGMDLGRDYNYLPHHHSRAFSTHLERRFSWMQSCSLLIINWRKKVVIKGLKLYPGKEKPSLQNADSVAEPETMGVKNTK</sequence>
<organism evidence="2 3">
    <name type="scientific">Caerostris darwini</name>
    <dbReference type="NCBI Taxonomy" id="1538125"/>
    <lineage>
        <taxon>Eukaryota</taxon>
        <taxon>Metazoa</taxon>
        <taxon>Ecdysozoa</taxon>
        <taxon>Arthropoda</taxon>
        <taxon>Chelicerata</taxon>
        <taxon>Arachnida</taxon>
        <taxon>Araneae</taxon>
        <taxon>Araneomorphae</taxon>
        <taxon>Entelegynae</taxon>
        <taxon>Araneoidea</taxon>
        <taxon>Araneidae</taxon>
        <taxon>Caerostris</taxon>
    </lineage>
</organism>
<reference evidence="2 3" key="1">
    <citation type="submission" date="2021-06" db="EMBL/GenBank/DDBJ databases">
        <title>Caerostris darwini draft genome.</title>
        <authorList>
            <person name="Kono N."/>
            <person name="Arakawa K."/>
        </authorList>
    </citation>
    <scope>NUCLEOTIDE SEQUENCE [LARGE SCALE GENOMIC DNA]</scope>
</reference>
<name>A0AAV4N4N0_9ARAC</name>